<dbReference type="PANTHER" id="PTHR42860">
    <property type="entry name" value="VITAMIN B12-BINDING PROTEIN"/>
    <property type="match status" value="1"/>
</dbReference>
<dbReference type="EMBL" id="BOVK01000082">
    <property type="protein sequence ID" value="GIQ71351.1"/>
    <property type="molecule type" value="Genomic_DNA"/>
</dbReference>
<evidence type="ECO:0000313" key="3">
    <source>
        <dbReference type="Proteomes" id="UP000677918"/>
    </source>
</evidence>
<organism evidence="2 3">
    <name type="scientific">Xylanibacillus composti</name>
    <dbReference type="NCBI Taxonomy" id="1572762"/>
    <lineage>
        <taxon>Bacteria</taxon>
        <taxon>Bacillati</taxon>
        <taxon>Bacillota</taxon>
        <taxon>Bacilli</taxon>
        <taxon>Bacillales</taxon>
        <taxon>Paenibacillaceae</taxon>
        <taxon>Xylanibacillus</taxon>
    </lineage>
</organism>
<protein>
    <submittedName>
        <fullName evidence="2">Cobalamin-binding protein</fullName>
    </submittedName>
</protein>
<proteinExistence type="predicted"/>
<dbReference type="Pfam" id="PF01497">
    <property type="entry name" value="Peripla_BP_2"/>
    <property type="match status" value="1"/>
</dbReference>
<dbReference type="RefSeq" id="WP_213414146.1">
    <property type="nucleotide sequence ID" value="NZ_BOVK01000082.1"/>
</dbReference>
<dbReference type="InterPro" id="IPR051030">
    <property type="entry name" value="Vitamin_B12-ABC_binding"/>
</dbReference>
<sequence>MKALSFLPASTHIIQELGLEDYLYGVTFECPSDKPKVVRSYLEGQSYTSSELNRIVSEHARLDQPLYYLDMDLLREIRPDVIFTQHVCNVCQIGTSYVERAVHQLDKQPKLVPLVPRQLRDVLDNMLTISKELAHEPFGHALVESCNARIDRIASTLRAHKRQPRRVMVMEWIEPIFNCGHWIPEQISLAGGWDPLSAPEGYSSPTAWERVKDADPEVIVIAPCGFDVKRTAQEAEKLYELDGWEQLTAVRHHEVYAADGQFFTQPSTSLIDGTELLAGLFHPDLFQIPDALADLVLPLAKARVAEGS</sequence>
<dbReference type="SUPFAM" id="SSF53807">
    <property type="entry name" value="Helical backbone' metal receptor"/>
    <property type="match status" value="1"/>
</dbReference>
<evidence type="ECO:0000259" key="1">
    <source>
        <dbReference type="PROSITE" id="PS50983"/>
    </source>
</evidence>
<feature type="domain" description="Fe/B12 periplasmic-binding" evidence="1">
    <location>
        <begin position="2"/>
        <end position="285"/>
    </location>
</feature>
<dbReference type="InterPro" id="IPR002491">
    <property type="entry name" value="ABC_transptr_periplasmic_BD"/>
</dbReference>
<evidence type="ECO:0000313" key="2">
    <source>
        <dbReference type="EMBL" id="GIQ71351.1"/>
    </source>
</evidence>
<dbReference type="PANTHER" id="PTHR42860:SF1">
    <property type="entry name" value="VITAMIN B12-BINDING PROTEIN"/>
    <property type="match status" value="1"/>
</dbReference>
<keyword evidence="3" id="KW-1185">Reference proteome</keyword>
<dbReference type="Proteomes" id="UP000677918">
    <property type="component" value="Unassembled WGS sequence"/>
</dbReference>
<dbReference type="AlphaFoldDB" id="A0A8J4H7E4"/>
<dbReference type="PROSITE" id="PS50983">
    <property type="entry name" value="FE_B12_PBP"/>
    <property type="match status" value="1"/>
</dbReference>
<accession>A0A8J4H7E4</accession>
<gene>
    <name evidence="2" type="ORF">XYCOK13_41750</name>
</gene>
<comment type="caution">
    <text evidence="2">The sequence shown here is derived from an EMBL/GenBank/DDBJ whole genome shotgun (WGS) entry which is preliminary data.</text>
</comment>
<reference evidence="2" key="1">
    <citation type="submission" date="2021-04" db="EMBL/GenBank/DDBJ databases">
        <title>Draft genome sequence of Xylanibacillus composti strain K13.</title>
        <authorList>
            <person name="Uke A."/>
            <person name="Chhe C."/>
            <person name="Baramee S."/>
            <person name="Kosugi A."/>
        </authorList>
    </citation>
    <scope>NUCLEOTIDE SEQUENCE</scope>
    <source>
        <strain evidence="2">K13</strain>
    </source>
</reference>
<name>A0A8J4H7E4_9BACL</name>
<dbReference type="Gene3D" id="3.40.50.1980">
    <property type="entry name" value="Nitrogenase molybdenum iron protein domain"/>
    <property type="match status" value="2"/>
</dbReference>